<dbReference type="RefSeq" id="WP_377801087.1">
    <property type="nucleotide sequence ID" value="NZ_JBHSLW010000052.1"/>
</dbReference>
<dbReference type="SMART" id="SM00342">
    <property type="entry name" value="HTH_ARAC"/>
    <property type="match status" value="1"/>
</dbReference>
<dbReference type="PROSITE" id="PS00041">
    <property type="entry name" value="HTH_ARAC_FAMILY_1"/>
    <property type="match status" value="1"/>
</dbReference>
<dbReference type="EMBL" id="JBHSLW010000052">
    <property type="protein sequence ID" value="MFC5422862.1"/>
    <property type="molecule type" value="Genomic_DNA"/>
</dbReference>
<gene>
    <name evidence="5" type="ORF">ACFPOB_25215</name>
</gene>
<sequence length="300" mass="33282">MSGRDWQSGYASHADFYADVYGQHVRENRKVGALGVTLIESHQTRGDWSDAPTPELVTAWLPSPGTGYSIDLGAGRFGGVYRPGNAVVVAPHIRTSIQMEDRHVCRILAVPYGSLMQAINTECVRLPDDGDFGRVHAGLIDDRRFCALLDELWRESREGNGFGSLFTDAAVLQLVAHLLRLKGAYKNVPRRGLSPWQARRAAEIIESALADDLPLIKLADTVGLSPNHFCTAFSRSFGEPPHRYRLRRRVEHAQSMLINPKLPITEIALACGFNSSAHFATTFRKHVGVSPSAWRRERLS</sequence>
<dbReference type="PANTHER" id="PTHR46796">
    <property type="entry name" value="HTH-TYPE TRANSCRIPTIONAL ACTIVATOR RHAS-RELATED"/>
    <property type="match status" value="1"/>
</dbReference>
<dbReference type="Pfam" id="PF12833">
    <property type="entry name" value="HTH_18"/>
    <property type="match status" value="1"/>
</dbReference>
<name>A0ABW0IXQ7_9HYPH</name>
<dbReference type="InterPro" id="IPR050204">
    <property type="entry name" value="AraC_XylS_family_regulators"/>
</dbReference>
<evidence type="ECO:0000256" key="2">
    <source>
        <dbReference type="ARBA" id="ARBA00023125"/>
    </source>
</evidence>
<keyword evidence="6" id="KW-1185">Reference proteome</keyword>
<dbReference type="InterPro" id="IPR020449">
    <property type="entry name" value="Tscrpt_reg_AraC-type_HTH"/>
</dbReference>
<dbReference type="PROSITE" id="PS01124">
    <property type="entry name" value="HTH_ARAC_FAMILY_2"/>
    <property type="match status" value="1"/>
</dbReference>
<dbReference type="Proteomes" id="UP001596053">
    <property type="component" value="Unassembled WGS sequence"/>
</dbReference>
<dbReference type="PRINTS" id="PR00032">
    <property type="entry name" value="HTHARAC"/>
</dbReference>
<feature type="domain" description="HTH araC/xylS-type" evidence="4">
    <location>
        <begin position="199"/>
        <end position="297"/>
    </location>
</feature>
<dbReference type="InterPro" id="IPR018060">
    <property type="entry name" value="HTH_AraC"/>
</dbReference>
<organism evidence="5 6">
    <name type="scientific">Bosea eneae</name>
    <dbReference type="NCBI Taxonomy" id="151454"/>
    <lineage>
        <taxon>Bacteria</taxon>
        <taxon>Pseudomonadati</taxon>
        <taxon>Pseudomonadota</taxon>
        <taxon>Alphaproteobacteria</taxon>
        <taxon>Hyphomicrobiales</taxon>
        <taxon>Boseaceae</taxon>
        <taxon>Bosea</taxon>
    </lineage>
</organism>
<evidence type="ECO:0000313" key="5">
    <source>
        <dbReference type="EMBL" id="MFC5422862.1"/>
    </source>
</evidence>
<evidence type="ECO:0000313" key="6">
    <source>
        <dbReference type="Proteomes" id="UP001596053"/>
    </source>
</evidence>
<dbReference type="PANTHER" id="PTHR46796:SF14">
    <property type="entry name" value="TRANSCRIPTIONAL REGULATORY PROTEIN"/>
    <property type="match status" value="1"/>
</dbReference>
<accession>A0ABW0IXQ7</accession>
<reference evidence="6" key="1">
    <citation type="journal article" date="2019" name="Int. J. Syst. Evol. Microbiol.">
        <title>The Global Catalogue of Microorganisms (GCM) 10K type strain sequencing project: providing services to taxonomists for standard genome sequencing and annotation.</title>
        <authorList>
            <consortium name="The Broad Institute Genomics Platform"/>
            <consortium name="The Broad Institute Genome Sequencing Center for Infectious Disease"/>
            <person name="Wu L."/>
            <person name="Ma J."/>
        </authorList>
    </citation>
    <scope>NUCLEOTIDE SEQUENCE [LARGE SCALE GENOMIC DNA]</scope>
    <source>
        <strain evidence="6">NCAIM B.01391</strain>
    </source>
</reference>
<keyword evidence="1" id="KW-0805">Transcription regulation</keyword>
<protein>
    <submittedName>
        <fullName evidence="5">Helix-turn-helix domain-containing protein</fullName>
    </submittedName>
</protein>
<dbReference type="Gene3D" id="1.10.10.60">
    <property type="entry name" value="Homeodomain-like"/>
    <property type="match status" value="2"/>
</dbReference>
<dbReference type="SUPFAM" id="SSF46689">
    <property type="entry name" value="Homeodomain-like"/>
    <property type="match status" value="2"/>
</dbReference>
<dbReference type="InterPro" id="IPR018062">
    <property type="entry name" value="HTH_AraC-typ_CS"/>
</dbReference>
<evidence type="ECO:0000259" key="4">
    <source>
        <dbReference type="PROSITE" id="PS01124"/>
    </source>
</evidence>
<dbReference type="InterPro" id="IPR009057">
    <property type="entry name" value="Homeodomain-like_sf"/>
</dbReference>
<proteinExistence type="predicted"/>
<comment type="caution">
    <text evidence="5">The sequence shown here is derived from an EMBL/GenBank/DDBJ whole genome shotgun (WGS) entry which is preliminary data.</text>
</comment>
<evidence type="ECO:0000256" key="3">
    <source>
        <dbReference type="ARBA" id="ARBA00023163"/>
    </source>
</evidence>
<keyword evidence="2" id="KW-0238">DNA-binding</keyword>
<evidence type="ECO:0000256" key="1">
    <source>
        <dbReference type="ARBA" id="ARBA00023015"/>
    </source>
</evidence>
<keyword evidence="3" id="KW-0804">Transcription</keyword>